<dbReference type="RefSeq" id="WP_204684266.1">
    <property type="nucleotide sequence ID" value="NZ_BSNR01000014.1"/>
</dbReference>
<protein>
    <submittedName>
        <fullName evidence="1">Uncharacterized protein</fullName>
    </submittedName>
</protein>
<evidence type="ECO:0000313" key="1">
    <source>
        <dbReference type="EMBL" id="MBM7127763.1"/>
    </source>
</evidence>
<evidence type="ECO:0000313" key="2">
    <source>
        <dbReference type="Proteomes" id="UP001430149"/>
    </source>
</evidence>
<name>A0ABS2KBL4_9GAMM</name>
<proteinExistence type="predicted"/>
<dbReference type="EMBL" id="JADIKE010000039">
    <property type="protein sequence ID" value="MBM7127763.1"/>
    <property type="molecule type" value="Genomic_DNA"/>
</dbReference>
<accession>A0ABS2KBL4</accession>
<comment type="caution">
    <text evidence="1">The sequence shown here is derived from an EMBL/GenBank/DDBJ whole genome shotgun (WGS) entry which is preliminary data.</text>
</comment>
<gene>
    <name evidence="1" type="ORF">ISP19_20505</name>
</gene>
<sequence>MDAFLESAFVAVISTLAAILNRDVIPTLAATLNCDVIPTLAATLILAVIPAKAGIHFEVRQRAQWVDQLRCCRAPPLSRE</sequence>
<keyword evidence="2" id="KW-1185">Reference proteome</keyword>
<dbReference type="Proteomes" id="UP001430149">
    <property type="component" value="Unassembled WGS sequence"/>
</dbReference>
<reference evidence="1" key="1">
    <citation type="submission" date="2020-10" db="EMBL/GenBank/DDBJ databases">
        <title>Phylogeny of dyella-like bacteria.</title>
        <authorList>
            <person name="Fu J."/>
        </authorList>
    </citation>
    <scope>NUCLEOTIDE SEQUENCE</scope>
    <source>
        <strain evidence="1">DHOC52</strain>
    </source>
</reference>
<organism evidence="1 2">
    <name type="scientific">Dyella flava</name>
    <dbReference type="NCBI Taxonomy" id="1920170"/>
    <lineage>
        <taxon>Bacteria</taxon>
        <taxon>Pseudomonadati</taxon>
        <taxon>Pseudomonadota</taxon>
        <taxon>Gammaproteobacteria</taxon>
        <taxon>Lysobacterales</taxon>
        <taxon>Rhodanobacteraceae</taxon>
        <taxon>Dyella</taxon>
    </lineage>
</organism>